<feature type="signal peptide" evidence="1">
    <location>
        <begin position="1"/>
        <end position="19"/>
    </location>
</feature>
<accession>A0A6A6G108</accession>
<dbReference type="AlphaFoldDB" id="A0A6A6G108"/>
<name>A0A6A6G108_9PEZI</name>
<evidence type="ECO:0000313" key="3">
    <source>
        <dbReference type="Proteomes" id="UP000799538"/>
    </source>
</evidence>
<dbReference type="EMBL" id="ML992516">
    <property type="protein sequence ID" value="KAF2219412.1"/>
    <property type="molecule type" value="Genomic_DNA"/>
</dbReference>
<feature type="chain" id="PRO_5025679990" description="Secreted protein" evidence="1">
    <location>
        <begin position="20"/>
        <end position="78"/>
    </location>
</feature>
<organism evidence="2 3">
    <name type="scientific">Elsinoe ampelina</name>
    <dbReference type="NCBI Taxonomy" id="302913"/>
    <lineage>
        <taxon>Eukaryota</taxon>
        <taxon>Fungi</taxon>
        <taxon>Dikarya</taxon>
        <taxon>Ascomycota</taxon>
        <taxon>Pezizomycotina</taxon>
        <taxon>Dothideomycetes</taxon>
        <taxon>Dothideomycetidae</taxon>
        <taxon>Myriangiales</taxon>
        <taxon>Elsinoaceae</taxon>
        <taxon>Elsinoe</taxon>
    </lineage>
</organism>
<evidence type="ECO:0000256" key="1">
    <source>
        <dbReference type="SAM" id="SignalP"/>
    </source>
</evidence>
<reference evidence="3" key="1">
    <citation type="journal article" date="2020" name="Stud. Mycol.">
        <title>101 Dothideomycetes genomes: A test case for predicting lifestyles and emergence of pathogens.</title>
        <authorList>
            <person name="Haridas S."/>
            <person name="Albert R."/>
            <person name="Binder M."/>
            <person name="Bloem J."/>
            <person name="LaButti K."/>
            <person name="Salamov A."/>
            <person name="Andreopoulos B."/>
            <person name="Baker S."/>
            <person name="Barry K."/>
            <person name="Bills G."/>
            <person name="Bluhm B."/>
            <person name="Cannon C."/>
            <person name="Castanera R."/>
            <person name="Culley D."/>
            <person name="Daum C."/>
            <person name="Ezra D."/>
            <person name="Gonzalez J."/>
            <person name="Henrissat B."/>
            <person name="Kuo A."/>
            <person name="Liang C."/>
            <person name="Lipzen A."/>
            <person name="Lutzoni F."/>
            <person name="Magnuson J."/>
            <person name="Mondo S."/>
            <person name="Nolan M."/>
            <person name="Ohm R."/>
            <person name="Pangilinan J."/>
            <person name="Park H.-J."/>
            <person name="Ramirez L."/>
            <person name="Alfaro M."/>
            <person name="Sun H."/>
            <person name="Tritt A."/>
            <person name="Yoshinaga Y."/>
            <person name="Zwiers L.-H."/>
            <person name="Turgeon B."/>
            <person name="Goodwin S."/>
            <person name="Spatafora J."/>
            <person name="Crous P."/>
            <person name="Grigoriev I."/>
        </authorList>
    </citation>
    <scope>NUCLEOTIDE SEQUENCE [LARGE SCALE GENOMIC DNA]</scope>
    <source>
        <strain evidence="3">CECT 20119</strain>
    </source>
</reference>
<proteinExistence type="predicted"/>
<protein>
    <recommendedName>
        <fullName evidence="4">Secreted protein</fullName>
    </recommendedName>
</protein>
<keyword evidence="1" id="KW-0732">Signal</keyword>
<evidence type="ECO:0000313" key="2">
    <source>
        <dbReference type="EMBL" id="KAF2219412.1"/>
    </source>
</evidence>
<evidence type="ECO:0008006" key="4">
    <source>
        <dbReference type="Google" id="ProtNLM"/>
    </source>
</evidence>
<keyword evidence="3" id="KW-1185">Reference proteome</keyword>
<dbReference type="Proteomes" id="UP000799538">
    <property type="component" value="Unassembled WGS sequence"/>
</dbReference>
<gene>
    <name evidence="2" type="ORF">BDZ85DRAFT_41748</name>
</gene>
<sequence>MYFTFMLALWGLITYFHRAIPLIIDCCIKALPTKLICTRAKDCRSRRMTSNCTDVVTWPDGVVRPSGDPATFHWTLRQ</sequence>